<sequence>MDIKSKCASCEIQGYCPELCKAHIRKLATGKQDKSECTRYSPSLMKYGKTAAVGAGVGLAVATGSMAAIPSVTLKTLFAHVTAHVAAVKAGAGAGGGITGAGINIFRQKRREQPKPAKKRRHLYYPLVLNGGTANDK</sequence>
<name>L0R473_9BACT</name>
<reference evidence="2" key="1">
    <citation type="submission" date="2012-10" db="EMBL/GenBank/DDBJ databases">
        <authorList>
            <person name="Lefevre C."/>
        </authorList>
    </citation>
    <scope>NUCLEOTIDE SEQUENCE</scope>
    <source>
        <strain evidence="2">BW-1</strain>
    </source>
</reference>
<keyword evidence="1" id="KW-0812">Transmembrane</keyword>
<organism evidence="2">
    <name type="scientific">Desulfamplus magnetovallimortis</name>
    <dbReference type="NCBI Taxonomy" id="1246637"/>
    <lineage>
        <taxon>Bacteria</taxon>
        <taxon>Pseudomonadati</taxon>
        <taxon>Thermodesulfobacteriota</taxon>
        <taxon>Desulfobacteria</taxon>
        <taxon>Desulfobacterales</taxon>
        <taxon>Desulfobacteraceae</taxon>
        <taxon>Desulfamplus</taxon>
    </lineage>
</organism>
<feature type="transmembrane region" description="Helical" evidence="1">
    <location>
        <begin position="50"/>
        <end position="69"/>
    </location>
</feature>
<protein>
    <submittedName>
        <fullName evidence="2">Uncharacterized protein</fullName>
    </submittedName>
</protein>
<dbReference type="EMBL" id="FWEV01000325">
    <property type="protein sequence ID" value="SLM32740.1"/>
    <property type="molecule type" value="Genomic_DNA"/>
</dbReference>
<accession>L0R473</accession>
<keyword evidence="4" id="KW-1185">Reference proteome</keyword>
<dbReference type="EMBL" id="HF547348">
    <property type="protein sequence ID" value="CCO06689.1"/>
    <property type="molecule type" value="Genomic_DNA"/>
</dbReference>
<evidence type="ECO:0000313" key="2">
    <source>
        <dbReference type="EMBL" id="CCO06689.1"/>
    </source>
</evidence>
<keyword evidence="1" id="KW-1133">Transmembrane helix</keyword>
<keyword evidence="1" id="KW-0472">Membrane</keyword>
<dbReference type="Proteomes" id="UP000191931">
    <property type="component" value="Unassembled WGS sequence"/>
</dbReference>
<evidence type="ECO:0000256" key="1">
    <source>
        <dbReference type="SAM" id="Phobius"/>
    </source>
</evidence>
<evidence type="ECO:0000313" key="3">
    <source>
        <dbReference type="EMBL" id="SLM32740.1"/>
    </source>
</evidence>
<dbReference type="STRING" id="1246637.MTBBW1_80078"/>
<reference evidence="3 4" key="3">
    <citation type="submission" date="2017-03" db="EMBL/GenBank/DDBJ databases">
        <authorList>
            <person name="Afonso C.L."/>
            <person name="Miller P.J."/>
            <person name="Scott M.A."/>
            <person name="Spackman E."/>
            <person name="Goraichik I."/>
            <person name="Dimitrov K.M."/>
            <person name="Suarez D.L."/>
            <person name="Swayne D.E."/>
        </authorList>
    </citation>
    <scope>NUCLEOTIDE SEQUENCE [LARGE SCALE GENOMIC DNA]</scope>
    <source>
        <strain evidence="3">PRJEB14757</strain>
    </source>
</reference>
<feature type="transmembrane region" description="Helical" evidence="1">
    <location>
        <begin position="81"/>
        <end position="106"/>
    </location>
</feature>
<gene>
    <name evidence="2" type="ORF">DEMABW1_80078</name>
    <name evidence="3" type="ORF">MTBBW1_80078</name>
</gene>
<evidence type="ECO:0000313" key="4">
    <source>
        <dbReference type="Proteomes" id="UP000191931"/>
    </source>
</evidence>
<proteinExistence type="predicted"/>
<dbReference type="AlphaFoldDB" id="L0R473"/>
<reference evidence="2" key="2">
    <citation type="submission" date="2012-12" db="EMBL/GenBank/DDBJ databases">
        <title>Region harboring genes involved in magnetosome formation of Candidatus Desulfamplus magnetosmortis.</title>
        <authorList>
            <person name="Lefevre C.T."/>
            <person name="Bazylinski D.A."/>
        </authorList>
    </citation>
    <scope>NUCLEOTIDE SEQUENCE</scope>
    <source>
        <strain evidence="2">BW-1</strain>
    </source>
</reference>
<dbReference type="RefSeq" id="WP_080798228.1">
    <property type="nucleotide sequence ID" value="NZ_LT828540.1"/>
</dbReference>